<dbReference type="NCBIfam" id="NF047847">
    <property type="entry name" value="SS_mature_LptM"/>
    <property type="match status" value="1"/>
</dbReference>
<dbReference type="AlphaFoldDB" id="A0A3B0RGC1"/>
<protein>
    <recommendedName>
        <fullName evidence="8">Lipoprotein</fullName>
    </recommendedName>
</protein>
<evidence type="ECO:0000256" key="2">
    <source>
        <dbReference type="ARBA" id="ARBA00022729"/>
    </source>
</evidence>
<evidence type="ECO:0008006" key="8">
    <source>
        <dbReference type="Google" id="ProtNLM"/>
    </source>
</evidence>
<keyword evidence="6" id="KW-0449">Lipoprotein</keyword>
<proteinExistence type="predicted"/>
<evidence type="ECO:0000256" key="4">
    <source>
        <dbReference type="ARBA" id="ARBA00023139"/>
    </source>
</evidence>
<dbReference type="EMBL" id="UOED01000022">
    <property type="protein sequence ID" value="VAV87168.1"/>
    <property type="molecule type" value="Genomic_DNA"/>
</dbReference>
<evidence type="ECO:0000256" key="5">
    <source>
        <dbReference type="ARBA" id="ARBA00023237"/>
    </source>
</evidence>
<keyword evidence="4" id="KW-0564">Palmitate</keyword>
<evidence type="ECO:0000256" key="3">
    <source>
        <dbReference type="ARBA" id="ARBA00023136"/>
    </source>
</evidence>
<sequence>MHKIILLVCVILLSLGLASCGKRGDLLPPPGYEAPEK</sequence>
<dbReference type="InterPro" id="IPR032831">
    <property type="entry name" value="LptM_cons"/>
</dbReference>
<comment type="subcellular location">
    <subcellularLocation>
        <location evidence="1">Cell outer membrane</location>
        <topology evidence="1">Lipid-anchor</topology>
    </subcellularLocation>
</comment>
<keyword evidence="3" id="KW-0472">Membrane</keyword>
<reference evidence="7" key="1">
    <citation type="submission" date="2018-06" db="EMBL/GenBank/DDBJ databases">
        <authorList>
            <person name="Zhirakovskaya E."/>
        </authorList>
    </citation>
    <scope>NUCLEOTIDE SEQUENCE</scope>
</reference>
<keyword evidence="2" id="KW-0732">Signal</keyword>
<accession>A0A3B0RGC1</accession>
<name>A0A3B0RGC1_9ZZZZ</name>
<evidence type="ECO:0000256" key="1">
    <source>
        <dbReference type="ARBA" id="ARBA00004459"/>
    </source>
</evidence>
<organism evidence="7">
    <name type="scientific">hydrothermal vent metagenome</name>
    <dbReference type="NCBI Taxonomy" id="652676"/>
    <lineage>
        <taxon>unclassified sequences</taxon>
        <taxon>metagenomes</taxon>
        <taxon>ecological metagenomes</taxon>
    </lineage>
</organism>
<evidence type="ECO:0000256" key="6">
    <source>
        <dbReference type="ARBA" id="ARBA00023288"/>
    </source>
</evidence>
<gene>
    <name evidence="7" type="ORF">MNBD_ALPHA02-2000</name>
</gene>
<dbReference type="PROSITE" id="PS51257">
    <property type="entry name" value="PROKAR_LIPOPROTEIN"/>
    <property type="match status" value="1"/>
</dbReference>
<evidence type="ECO:0000313" key="7">
    <source>
        <dbReference type="EMBL" id="VAV87168.1"/>
    </source>
</evidence>
<keyword evidence="5" id="KW-0998">Cell outer membrane</keyword>